<proteinExistence type="predicted"/>
<feature type="transmembrane region" description="Helical" evidence="1">
    <location>
        <begin position="82"/>
        <end position="99"/>
    </location>
</feature>
<gene>
    <name evidence="2" type="ORF">GCM10022268_00030</name>
</gene>
<evidence type="ECO:0008006" key="4">
    <source>
        <dbReference type="Google" id="ProtNLM"/>
    </source>
</evidence>
<feature type="transmembrane region" description="Helical" evidence="1">
    <location>
        <begin position="105"/>
        <end position="125"/>
    </location>
</feature>
<feature type="transmembrane region" description="Helical" evidence="1">
    <location>
        <begin position="50"/>
        <end position="70"/>
    </location>
</feature>
<dbReference type="RefSeq" id="WP_344691050.1">
    <property type="nucleotide sequence ID" value="NZ_BAABBF010000001.1"/>
</dbReference>
<feature type="transmembrane region" description="Helical" evidence="1">
    <location>
        <begin position="21"/>
        <end position="44"/>
    </location>
</feature>
<keyword evidence="1" id="KW-0812">Transmembrane</keyword>
<protein>
    <recommendedName>
        <fullName evidence="4">DUF2306 domain-containing protein</fullName>
    </recommendedName>
</protein>
<keyword evidence="1" id="KW-0472">Membrane</keyword>
<evidence type="ECO:0000313" key="3">
    <source>
        <dbReference type="Proteomes" id="UP001500523"/>
    </source>
</evidence>
<feature type="transmembrane region" description="Helical" evidence="1">
    <location>
        <begin position="137"/>
        <end position="156"/>
    </location>
</feature>
<reference evidence="3" key="1">
    <citation type="journal article" date="2019" name="Int. J. Syst. Evol. Microbiol.">
        <title>The Global Catalogue of Microorganisms (GCM) 10K type strain sequencing project: providing services to taxonomists for standard genome sequencing and annotation.</title>
        <authorList>
            <consortium name="The Broad Institute Genomics Platform"/>
            <consortium name="The Broad Institute Genome Sequencing Center for Infectious Disease"/>
            <person name="Wu L."/>
            <person name="Ma J."/>
        </authorList>
    </citation>
    <scope>NUCLEOTIDE SEQUENCE [LARGE SCALE GENOMIC DNA]</scope>
    <source>
        <strain evidence="3">JCM 17498</strain>
    </source>
</reference>
<name>A0ABP7CQX3_9SPHN</name>
<comment type="caution">
    <text evidence="2">The sequence shown here is derived from an EMBL/GenBank/DDBJ whole genome shotgun (WGS) entry which is preliminary data.</text>
</comment>
<evidence type="ECO:0000256" key="1">
    <source>
        <dbReference type="SAM" id="Phobius"/>
    </source>
</evidence>
<accession>A0ABP7CQX3</accession>
<dbReference type="Proteomes" id="UP001500523">
    <property type="component" value="Unassembled WGS sequence"/>
</dbReference>
<evidence type="ECO:0000313" key="2">
    <source>
        <dbReference type="EMBL" id="GAA3693056.1"/>
    </source>
</evidence>
<organism evidence="2 3">
    <name type="scientific">Sphingomonas cynarae</name>
    <dbReference type="NCBI Taxonomy" id="930197"/>
    <lineage>
        <taxon>Bacteria</taxon>
        <taxon>Pseudomonadati</taxon>
        <taxon>Pseudomonadota</taxon>
        <taxon>Alphaproteobacteria</taxon>
        <taxon>Sphingomonadales</taxon>
        <taxon>Sphingomonadaceae</taxon>
        <taxon>Sphingomonas</taxon>
    </lineage>
</organism>
<dbReference type="EMBL" id="BAABBF010000001">
    <property type="protein sequence ID" value="GAA3693056.1"/>
    <property type="molecule type" value="Genomic_DNA"/>
</dbReference>
<keyword evidence="3" id="KW-1185">Reference proteome</keyword>
<sequence>MATLAPTIDRHPLAADGYERILSAGAVVLLVAVTAALVCGAAEWDWVPLLIWLHLATIVVALALTPVILLGKRGDARHRGLGRLWAGAMIATALLSLGIRTAGGFGIIHLLSLFTLVQVPLIWWSARRRQVIRHRRAVRGMVTGALLIAGFFTFPFDRLLGHWLFG</sequence>
<keyword evidence="1" id="KW-1133">Transmembrane helix</keyword>